<dbReference type="EMBL" id="LSRX01000487">
    <property type="protein sequence ID" value="OLP95892.1"/>
    <property type="molecule type" value="Genomic_DNA"/>
</dbReference>
<protein>
    <submittedName>
        <fullName evidence="1">Uncharacterized protein</fullName>
    </submittedName>
</protein>
<organism evidence="1 2">
    <name type="scientific">Symbiodinium microadriaticum</name>
    <name type="common">Dinoflagellate</name>
    <name type="synonym">Zooxanthella microadriatica</name>
    <dbReference type="NCBI Taxonomy" id="2951"/>
    <lineage>
        <taxon>Eukaryota</taxon>
        <taxon>Sar</taxon>
        <taxon>Alveolata</taxon>
        <taxon>Dinophyceae</taxon>
        <taxon>Suessiales</taxon>
        <taxon>Symbiodiniaceae</taxon>
        <taxon>Symbiodinium</taxon>
    </lineage>
</organism>
<comment type="caution">
    <text evidence="1">The sequence shown here is derived from an EMBL/GenBank/DDBJ whole genome shotgun (WGS) entry which is preliminary data.</text>
</comment>
<sequence>MSAEYAAEHGLSTRRAWRDAALMIALFFSLYAAFFSLYLGEEYQHPGFVLAYGVGHIIAIVVGEAVGQIFRVLTPLDERYASKMGPCTLGPALVGFFIGTSGYGVARRHSGPWLGVLMPFMLSGYELLCLHIIASNFSAEFVQEKAVRRKYCRDNQGVVISLAIAMIHALAEGARLTLILVDIAHDETHLDFLVPICSGVVWNATVRAGYLDRFAALVTCGWRTPTNSSLLLQKVKYCMGYPRFFAVAAIALARLCTLNEVLPKNQEFIGWALLAMFAAEILEDIISLALERLDLRVHPKPRQITDEEVEIMVANATKSSHESLASSFKQIVPKAWLDDQQAGVPIPAVNLSKELKQKCWKLRAAFDFAYGDVDSFGQLPFWAHFAAIAVAQFHTVLFLVILSNGLNYVLGFCPESGYNGIGRALVWWPVTDPEDLCDGG</sequence>
<keyword evidence="2" id="KW-1185">Reference proteome</keyword>
<evidence type="ECO:0000313" key="1">
    <source>
        <dbReference type="EMBL" id="OLP95892.1"/>
    </source>
</evidence>
<name>A0A1Q9DL44_SYMMI</name>
<dbReference type="Proteomes" id="UP000186817">
    <property type="component" value="Unassembled WGS sequence"/>
</dbReference>
<dbReference type="AlphaFoldDB" id="A0A1Q9DL44"/>
<evidence type="ECO:0000313" key="2">
    <source>
        <dbReference type="Proteomes" id="UP000186817"/>
    </source>
</evidence>
<proteinExistence type="predicted"/>
<accession>A0A1Q9DL44</accession>
<dbReference type="OrthoDB" id="409699at2759"/>
<reference evidence="1 2" key="1">
    <citation type="submission" date="2016-02" db="EMBL/GenBank/DDBJ databases">
        <title>Genome analysis of coral dinoflagellate symbionts highlights evolutionary adaptations to a symbiotic lifestyle.</title>
        <authorList>
            <person name="Aranda M."/>
            <person name="Li Y."/>
            <person name="Liew Y.J."/>
            <person name="Baumgarten S."/>
            <person name="Simakov O."/>
            <person name="Wilson M."/>
            <person name="Piel J."/>
            <person name="Ashoor H."/>
            <person name="Bougouffa S."/>
            <person name="Bajic V.B."/>
            <person name="Ryu T."/>
            <person name="Ravasi T."/>
            <person name="Bayer T."/>
            <person name="Micklem G."/>
            <person name="Kim H."/>
            <person name="Bhak J."/>
            <person name="Lajeunesse T.C."/>
            <person name="Voolstra C.R."/>
        </authorList>
    </citation>
    <scope>NUCLEOTIDE SEQUENCE [LARGE SCALE GENOMIC DNA]</scope>
    <source>
        <strain evidence="1 2">CCMP2467</strain>
    </source>
</reference>
<gene>
    <name evidence="1" type="ORF">AK812_SmicGene21948</name>
</gene>